<protein>
    <submittedName>
        <fullName evidence="4">Response regulator</fullName>
    </submittedName>
</protein>
<proteinExistence type="predicted"/>
<reference evidence="4 5" key="1">
    <citation type="submission" date="2022-05" db="EMBL/GenBank/DDBJ databases">
        <title>Novel Pseudomonas spp. Isolated from a Rainbow Trout Aquaculture Facility.</title>
        <authorList>
            <person name="Testerman T."/>
            <person name="Graf J."/>
        </authorList>
    </citation>
    <scope>NUCLEOTIDE SEQUENCE [LARGE SCALE GENOMIC DNA]</scope>
    <source>
        <strain evidence="4 5">ID681</strain>
    </source>
</reference>
<evidence type="ECO:0000259" key="3">
    <source>
        <dbReference type="PROSITE" id="PS50110"/>
    </source>
</evidence>
<dbReference type="SMART" id="SM00448">
    <property type="entry name" value="REC"/>
    <property type="match status" value="1"/>
</dbReference>
<evidence type="ECO:0000256" key="1">
    <source>
        <dbReference type="ARBA" id="ARBA00022553"/>
    </source>
</evidence>
<name>A0ABT5NY25_9PSED</name>
<dbReference type="Gene3D" id="3.40.50.2300">
    <property type="match status" value="1"/>
</dbReference>
<dbReference type="InterPro" id="IPR011006">
    <property type="entry name" value="CheY-like_superfamily"/>
</dbReference>
<dbReference type="PANTHER" id="PTHR44591">
    <property type="entry name" value="STRESS RESPONSE REGULATOR PROTEIN 1"/>
    <property type="match status" value="1"/>
</dbReference>
<keyword evidence="1 2" id="KW-0597">Phosphoprotein</keyword>
<feature type="modified residue" description="4-aspartylphosphate" evidence="2">
    <location>
        <position position="57"/>
    </location>
</feature>
<dbReference type="RefSeq" id="WP_273913911.1">
    <property type="nucleotide sequence ID" value="NZ_JAMDGX010000116.1"/>
</dbReference>
<dbReference type="Proteomes" id="UP001148203">
    <property type="component" value="Unassembled WGS sequence"/>
</dbReference>
<evidence type="ECO:0000313" key="5">
    <source>
        <dbReference type="Proteomes" id="UP001148203"/>
    </source>
</evidence>
<sequence>MSTILVVDDEYLIVDIIGYALEDEGYRVERAGNGVKALEVLEGLAREQGRVDLIITDYMMPLMNGEELARAVRTQLTLSSVPIILISGAQASIGRDNPELFAAVLDKPFEFDALIATVKKLIGPAETS</sequence>
<dbReference type="PANTHER" id="PTHR44591:SF3">
    <property type="entry name" value="RESPONSE REGULATORY DOMAIN-CONTAINING PROTEIN"/>
    <property type="match status" value="1"/>
</dbReference>
<accession>A0ABT5NY25</accession>
<evidence type="ECO:0000256" key="2">
    <source>
        <dbReference type="PROSITE-ProRule" id="PRU00169"/>
    </source>
</evidence>
<dbReference type="Pfam" id="PF00072">
    <property type="entry name" value="Response_reg"/>
    <property type="match status" value="1"/>
</dbReference>
<dbReference type="InterPro" id="IPR001789">
    <property type="entry name" value="Sig_transdc_resp-reg_receiver"/>
</dbReference>
<dbReference type="InterPro" id="IPR050595">
    <property type="entry name" value="Bact_response_regulator"/>
</dbReference>
<dbReference type="PROSITE" id="PS50110">
    <property type="entry name" value="RESPONSE_REGULATORY"/>
    <property type="match status" value="1"/>
</dbReference>
<dbReference type="EMBL" id="JAMDGY010000077">
    <property type="protein sequence ID" value="MDD0993099.1"/>
    <property type="molecule type" value="Genomic_DNA"/>
</dbReference>
<feature type="domain" description="Response regulatory" evidence="3">
    <location>
        <begin position="3"/>
        <end position="122"/>
    </location>
</feature>
<gene>
    <name evidence="4" type="ORF">M5G11_21450</name>
</gene>
<keyword evidence="5" id="KW-1185">Reference proteome</keyword>
<comment type="caution">
    <text evidence="4">The sequence shown here is derived from an EMBL/GenBank/DDBJ whole genome shotgun (WGS) entry which is preliminary data.</text>
</comment>
<dbReference type="SUPFAM" id="SSF52172">
    <property type="entry name" value="CheY-like"/>
    <property type="match status" value="1"/>
</dbReference>
<organism evidence="4 5">
    <name type="scientific">Pseudomonas fontis</name>
    <dbReference type="NCBI Taxonomy" id="2942633"/>
    <lineage>
        <taxon>Bacteria</taxon>
        <taxon>Pseudomonadati</taxon>
        <taxon>Pseudomonadota</taxon>
        <taxon>Gammaproteobacteria</taxon>
        <taxon>Pseudomonadales</taxon>
        <taxon>Pseudomonadaceae</taxon>
        <taxon>Pseudomonas</taxon>
    </lineage>
</organism>
<evidence type="ECO:0000313" key="4">
    <source>
        <dbReference type="EMBL" id="MDD0993099.1"/>
    </source>
</evidence>